<feature type="active site" description="Proton acceptor" evidence="3">
    <location>
        <position position="69"/>
    </location>
</feature>
<keyword evidence="2 5" id="KW-0413">Isomerase</keyword>
<dbReference type="GO" id="GO:0004751">
    <property type="term" value="F:ribose-5-phosphate isomerase activity"/>
    <property type="evidence" value="ECO:0007669"/>
    <property type="project" value="UniProtKB-EC"/>
</dbReference>
<dbReference type="SUPFAM" id="SSF89623">
    <property type="entry name" value="Ribose/Galactose isomerase RpiB/AlsB"/>
    <property type="match status" value="1"/>
</dbReference>
<dbReference type="GO" id="GO:0005975">
    <property type="term" value="P:carbohydrate metabolic process"/>
    <property type="evidence" value="ECO:0007669"/>
    <property type="project" value="InterPro"/>
</dbReference>
<proteinExistence type="inferred from homology"/>
<dbReference type="Pfam" id="PF02502">
    <property type="entry name" value="LacAB_rpiB"/>
    <property type="match status" value="1"/>
</dbReference>
<dbReference type="InterPro" id="IPR004785">
    <property type="entry name" value="RpiB"/>
</dbReference>
<evidence type="ECO:0000313" key="8">
    <source>
        <dbReference type="Proteomes" id="UP000052245"/>
    </source>
</evidence>
<dbReference type="NCBIfam" id="TIGR01120">
    <property type="entry name" value="rpiB"/>
    <property type="match status" value="1"/>
</dbReference>
<organism evidence="5 9">
    <name type="scientific">Campylobacter hyointestinalis subsp. hyointestinalis</name>
    <dbReference type="NCBI Taxonomy" id="91352"/>
    <lineage>
        <taxon>Bacteria</taxon>
        <taxon>Pseudomonadati</taxon>
        <taxon>Campylobacterota</taxon>
        <taxon>Epsilonproteobacteria</taxon>
        <taxon>Campylobacterales</taxon>
        <taxon>Campylobacteraceae</taxon>
        <taxon>Campylobacter</taxon>
    </lineage>
</organism>
<evidence type="ECO:0000256" key="3">
    <source>
        <dbReference type="PIRSR" id="PIRSR005384-1"/>
    </source>
</evidence>
<comment type="similarity">
    <text evidence="1">Belongs to the LacAB/RpiB family.</text>
</comment>
<dbReference type="InterPro" id="IPR036569">
    <property type="entry name" value="RpiB_LacA_LacB_sf"/>
</dbReference>
<feature type="binding site" evidence="4">
    <location>
        <position position="136"/>
    </location>
    <ligand>
        <name>D-ribulose 5-phosphate</name>
        <dbReference type="ChEBI" id="CHEBI:58121"/>
    </ligand>
</feature>
<name>A0A2S5J748_CAMHY</name>
<dbReference type="EMBL" id="NIQP01000004">
    <property type="protein sequence ID" value="PPB71826.1"/>
    <property type="molecule type" value="Genomic_DNA"/>
</dbReference>
<evidence type="ECO:0000313" key="5">
    <source>
        <dbReference type="EMBL" id="CUU75358.1"/>
    </source>
</evidence>
<dbReference type="PANTHER" id="PTHR30345">
    <property type="entry name" value="RIBOSE-5-PHOSPHATE ISOMERASE B"/>
    <property type="match status" value="1"/>
</dbReference>
<evidence type="ECO:0000313" key="9">
    <source>
        <dbReference type="Proteomes" id="UP000052257"/>
    </source>
</evidence>
<dbReference type="InterPro" id="IPR003500">
    <property type="entry name" value="RpiB_LacA_LacB"/>
</dbReference>
<dbReference type="EMBL" id="FAUW01000002">
    <property type="protein sequence ID" value="CUU75358.1"/>
    <property type="molecule type" value="Genomic_DNA"/>
</dbReference>
<reference evidence="8 9" key="1">
    <citation type="submission" date="2015-11" db="EMBL/GenBank/DDBJ databases">
        <authorList>
            <consortium name="Pathogen Informatics"/>
        </authorList>
    </citation>
    <scope>NUCLEOTIDE SEQUENCE [LARGE SCALE GENOMIC DNA]</scope>
    <source>
        <strain evidence="5 9">006A-0191</strain>
        <strain evidence="6 8">007A-0283</strain>
    </source>
</reference>
<dbReference type="Proteomes" id="UP000239685">
    <property type="component" value="Unassembled WGS sequence"/>
</dbReference>
<accession>A0A2S5J748</accession>
<gene>
    <name evidence="5" type="primary">rpiB</name>
    <name evidence="7" type="ORF">CDQ78_05485</name>
    <name evidence="5" type="ORF">ERS739220_00641</name>
    <name evidence="6" type="ORF">ERS739223_00769</name>
</gene>
<feature type="binding site" evidence="4">
    <location>
        <begin position="70"/>
        <end position="74"/>
    </location>
    <ligand>
        <name>D-ribulose 5-phosphate</name>
        <dbReference type="ChEBI" id="CHEBI:58121"/>
    </ligand>
</feature>
<dbReference type="NCBIfam" id="TIGR00689">
    <property type="entry name" value="rpiB_lacA_lacB"/>
    <property type="match status" value="1"/>
</dbReference>
<reference evidence="7 10" key="2">
    <citation type="submission" date="2017-06" db="EMBL/GenBank/DDBJ databases">
        <title>Updating the genomic taxonomy and epidemiology of Campylobacter hyointestinalis; discovery in New Zealand farmed ruminants.</title>
        <authorList>
            <person name="Wilkinson D.A."/>
            <person name="Fayaz A."/>
            <person name="Biggs P.J."/>
            <person name="Midwinter A.C."/>
        </authorList>
    </citation>
    <scope>NUCLEOTIDE SEQUENCE [LARGE SCALE GENOMIC DNA]</scope>
    <source>
        <strain evidence="7 10">S1614a</strain>
    </source>
</reference>
<dbReference type="EMBL" id="FAVC01000001">
    <property type="protein sequence ID" value="CUU78489.1"/>
    <property type="molecule type" value="Genomic_DNA"/>
</dbReference>
<dbReference type="Proteomes" id="UP000052257">
    <property type="component" value="Unassembled WGS sequence"/>
</dbReference>
<dbReference type="RefSeq" id="WP_034962639.1">
    <property type="nucleotide sequence ID" value="NZ_CBCRTP010000011.1"/>
</dbReference>
<sequence length="149" mass="16244">MEVGKVFIASDHAGFEAKEFSKECLKKLGFEVVDLGTNSKDMSVDYPDFANIMAESLNTKEPDFGILVCGTGLGISMAANRHKNIRCALCHDVSTARLSREHNDANVLCFGARVVGAAVIEDMINTFFSTEFAGGRHQKRVDKLGFCSC</sequence>
<evidence type="ECO:0000256" key="2">
    <source>
        <dbReference type="ARBA" id="ARBA00023235"/>
    </source>
</evidence>
<dbReference type="AlphaFoldDB" id="A0A2S5J748"/>
<dbReference type="PANTHER" id="PTHR30345:SF0">
    <property type="entry name" value="DNA DAMAGE-REPAIR_TOLERATION PROTEIN DRT102"/>
    <property type="match status" value="1"/>
</dbReference>
<feature type="binding site" evidence="4">
    <location>
        <position position="113"/>
    </location>
    <ligand>
        <name>D-ribulose 5-phosphate</name>
        <dbReference type="ChEBI" id="CHEBI:58121"/>
    </ligand>
</feature>
<evidence type="ECO:0000313" key="6">
    <source>
        <dbReference type="EMBL" id="CUU78489.1"/>
    </source>
</evidence>
<dbReference type="Proteomes" id="UP000052245">
    <property type="component" value="Unassembled WGS sequence"/>
</dbReference>
<feature type="active site" description="Proton donor" evidence="3">
    <location>
        <position position="102"/>
    </location>
</feature>
<dbReference type="EC" id="5.3.1.6" evidence="5"/>
<feature type="binding site" evidence="4">
    <location>
        <position position="140"/>
    </location>
    <ligand>
        <name>D-ribulose 5-phosphate</name>
        <dbReference type="ChEBI" id="CHEBI:58121"/>
    </ligand>
</feature>
<evidence type="ECO:0000256" key="4">
    <source>
        <dbReference type="PIRSR" id="PIRSR005384-2"/>
    </source>
</evidence>
<comment type="caution">
    <text evidence="5">The sequence shown here is derived from an EMBL/GenBank/DDBJ whole genome shotgun (WGS) entry which is preliminary data.</text>
</comment>
<feature type="binding site" evidence="4">
    <location>
        <begin position="11"/>
        <end position="12"/>
    </location>
    <ligand>
        <name>D-ribulose 5-phosphate</name>
        <dbReference type="ChEBI" id="CHEBI:58121"/>
    </ligand>
</feature>
<evidence type="ECO:0000313" key="10">
    <source>
        <dbReference type="Proteomes" id="UP000239685"/>
    </source>
</evidence>
<feature type="binding site" evidence="4">
    <location>
        <position position="103"/>
    </location>
    <ligand>
        <name>D-ribulose 5-phosphate</name>
        <dbReference type="ChEBI" id="CHEBI:58121"/>
    </ligand>
</feature>
<evidence type="ECO:0000313" key="7">
    <source>
        <dbReference type="EMBL" id="PPB71826.1"/>
    </source>
</evidence>
<dbReference type="PIRSF" id="PIRSF005384">
    <property type="entry name" value="RpiB_LacA_B"/>
    <property type="match status" value="1"/>
</dbReference>
<dbReference type="Gene3D" id="3.40.1400.10">
    <property type="entry name" value="Sugar-phosphate isomerase, RpiB/LacA/LacB"/>
    <property type="match status" value="1"/>
</dbReference>
<dbReference type="NCBIfam" id="NF004051">
    <property type="entry name" value="PRK05571.1"/>
    <property type="match status" value="1"/>
</dbReference>
<evidence type="ECO:0000256" key="1">
    <source>
        <dbReference type="ARBA" id="ARBA00008754"/>
    </source>
</evidence>
<protein>
    <submittedName>
        <fullName evidence="5">Ribose 5-phosphate isomerase B</fullName>
        <ecNumber evidence="5">5.3.1.6</ecNumber>
    </submittedName>
</protein>